<keyword evidence="9" id="KW-1185">Reference proteome</keyword>
<evidence type="ECO:0000259" key="7">
    <source>
        <dbReference type="Pfam" id="PF22725"/>
    </source>
</evidence>
<dbReference type="GO" id="GO:0000166">
    <property type="term" value="F:nucleotide binding"/>
    <property type="evidence" value="ECO:0007669"/>
    <property type="project" value="InterPro"/>
</dbReference>
<evidence type="ECO:0000256" key="2">
    <source>
        <dbReference type="ARBA" id="ARBA00023002"/>
    </source>
</evidence>
<protein>
    <recommendedName>
        <fullName evidence="3">D-xylose 1-dehydrogenase (NADP(+), D-xylono-1,5-lactone-forming)</fullName>
        <ecNumber evidence="3">1.1.1.179</ecNumber>
    </recommendedName>
    <alternativeName>
        <fullName evidence="4">D-xylose-NADP dehydrogenase</fullName>
    </alternativeName>
</protein>
<dbReference type="EC" id="1.1.1.179" evidence="3"/>
<sequence>MATEFRWGIISTGWIAQSFVKDLLLDPKTRDVHDIVHKVASVGSRSVQSAQTFIDKYAAGDKNIKAFGSYAEVFADPDVQAVYIGTPHTLHYENAREALLAGKHVLCEKATTSNAAELKDLLKLAKEKNLFFMEAMWTRFQPLTKALKEIAEDGKLGDPVVLHADLSGDFDIENIPKTHRILDPRLGGGALLDLGPYPMIWAVVALYEHPSNKKAYPTKITGSILKTPLTGVDSSTTWTLNFTENLRAQAILSASITLPSPNPAATIRYRNGNILINAPIYKPSSFTVQYFDKPGSGNVVKEEKHVFSFVGGGWHFEADEVARCVTAGKLESEVWGHDKSILLMEVFDEVRRQGEYKLPEGVEKVF</sequence>
<dbReference type="InterPro" id="IPR000683">
    <property type="entry name" value="Gfo/Idh/MocA-like_OxRdtase_N"/>
</dbReference>
<dbReference type="InterPro" id="IPR050984">
    <property type="entry name" value="Gfo/Idh/MocA_domain"/>
</dbReference>
<dbReference type="GO" id="GO:0047837">
    <property type="term" value="F:D-xylose 1-dehydrogenase (NADP+) activity"/>
    <property type="evidence" value="ECO:0007669"/>
    <property type="project" value="UniProtKB-EC"/>
</dbReference>
<feature type="domain" description="Gfo/Idh/MocA-like oxidoreductase N-terminal" evidence="6">
    <location>
        <begin position="5"/>
        <end position="133"/>
    </location>
</feature>
<evidence type="ECO:0000256" key="1">
    <source>
        <dbReference type="ARBA" id="ARBA00010928"/>
    </source>
</evidence>
<gene>
    <name evidence="8" type="ORF">BXZ70DRAFT_686320</name>
</gene>
<dbReference type="Gene3D" id="3.30.360.10">
    <property type="entry name" value="Dihydrodipicolinate Reductase, domain 2"/>
    <property type="match status" value="1"/>
</dbReference>
<evidence type="ECO:0000259" key="6">
    <source>
        <dbReference type="Pfam" id="PF01408"/>
    </source>
</evidence>
<dbReference type="EMBL" id="JAEVFJ010000006">
    <property type="protein sequence ID" value="KAH8104136.1"/>
    <property type="molecule type" value="Genomic_DNA"/>
</dbReference>
<organism evidence="8 9">
    <name type="scientific">Cristinia sonorae</name>
    <dbReference type="NCBI Taxonomy" id="1940300"/>
    <lineage>
        <taxon>Eukaryota</taxon>
        <taxon>Fungi</taxon>
        <taxon>Dikarya</taxon>
        <taxon>Basidiomycota</taxon>
        <taxon>Agaricomycotina</taxon>
        <taxon>Agaricomycetes</taxon>
        <taxon>Agaricomycetidae</taxon>
        <taxon>Agaricales</taxon>
        <taxon>Pleurotineae</taxon>
        <taxon>Stephanosporaceae</taxon>
        <taxon>Cristinia</taxon>
    </lineage>
</organism>
<reference evidence="8" key="1">
    <citation type="journal article" date="2021" name="New Phytol.">
        <title>Evolutionary innovations through gain and loss of genes in the ectomycorrhizal Boletales.</title>
        <authorList>
            <person name="Wu G."/>
            <person name="Miyauchi S."/>
            <person name="Morin E."/>
            <person name="Kuo A."/>
            <person name="Drula E."/>
            <person name="Varga T."/>
            <person name="Kohler A."/>
            <person name="Feng B."/>
            <person name="Cao Y."/>
            <person name="Lipzen A."/>
            <person name="Daum C."/>
            <person name="Hundley H."/>
            <person name="Pangilinan J."/>
            <person name="Johnson J."/>
            <person name="Barry K."/>
            <person name="LaButti K."/>
            <person name="Ng V."/>
            <person name="Ahrendt S."/>
            <person name="Min B."/>
            <person name="Choi I.G."/>
            <person name="Park H."/>
            <person name="Plett J.M."/>
            <person name="Magnuson J."/>
            <person name="Spatafora J.W."/>
            <person name="Nagy L.G."/>
            <person name="Henrissat B."/>
            <person name="Grigoriev I.V."/>
            <person name="Yang Z.L."/>
            <person name="Xu J."/>
            <person name="Martin F.M."/>
        </authorList>
    </citation>
    <scope>NUCLEOTIDE SEQUENCE</scope>
    <source>
        <strain evidence="8">KKN 215</strain>
    </source>
</reference>
<dbReference type="OrthoDB" id="2129491at2759"/>
<proteinExistence type="inferred from homology"/>
<evidence type="ECO:0000256" key="3">
    <source>
        <dbReference type="ARBA" id="ARBA00038984"/>
    </source>
</evidence>
<dbReference type="AlphaFoldDB" id="A0A8K0UV58"/>
<dbReference type="InterPro" id="IPR055170">
    <property type="entry name" value="GFO_IDH_MocA-like_dom"/>
</dbReference>
<evidence type="ECO:0000313" key="9">
    <source>
        <dbReference type="Proteomes" id="UP000813824"/>
    </source>
</evidence>
<dbReference type="Pfam" id="PF01408">
    <property type="entry name" value="GFO_IDH_MocA"/>
    <property type="match status" value="1"/>
</dbReference>
<comment type="caution">
    <text evidence="8">The sequence shown here is derived from an EMBL/GenBank/DDBJ whole genome shotgun (WGS) entry which is preliminary data.</text>
</comment>
<dbReference type="Proteomes" id="UP000813824">
    <property type="component" value="Unassembled WGS sequence"/>
</dbReference>
<dbReference type="Pfam" id="PF22725">
    <property type="entry name" value="GFO_IDH_MocA_C3"/>
    <property type="match status" value="1"/>
</dbReference>
<dbReference type="PANTHER" id="PTHR22604:SF105">
    <property type="entry name" value="TRANS-1,2-DIHYDROBENZENE-1,2-DIOL DEHYDROGENASE"/>
    <property type="match status" value="1"/>
</dbReference>
<dbReference type="InterPro" id="IPR036291">
    <property type="entry name" value="NAD(P)-bd_dom_sf"/>
</dbReference>
<evidence type="ECO:0000313" key="8">
    <source>
        <dbReference type="EMBL" id="KAH8104136.1"/>
    </source>
</evidence>
<dbReference type="Gene3D" id="3.40.50.720">
    <property type="entry name" value="NAD(P)-binding Rossmann-like Domain"/>
    <property type="match status" value="1"/>
</dbReference>
<evidence type="ECO:0000256" key="4">
    <source>
        <dbReference type="ARBA" id="ARBA00042988"/>
    </source>
</evidence>
<dbReference type="PANTHER" id="PTHR22604">
    <property type="entry name" value="OXIDOREDUCTASES"/>
    <property type="match status" value="1"/>
</dbReference>
<keyword evidence="2" id="KW-0560">Oxidoreductase</keyword>
<evidence type="ECO:0000256" key="5">
    <source>
        <dbReference type="ARBA" id="ARBA00049233"/>
    </source>
</evidence>
<accession>A0A8K0UV58</accession>
<dbReference type="SUPFAM" id="SSF51735">
    <property type="entry name" value="NAD(P)-binding Rossmann-fold domains"/>
    <property type="match status" value="1"/>
</dbReference>
<feature type="domain" description="GFO/IDH/MocA-like oxidoreductase" evidence="7">
    <location>
        <begin position="145"/>
        <end position="269"/>
    </location>
</feature>
<comment type="catalytic activity">
    <reaction evidence="5">
        <text>D-xylose + NADP(+) = D-xylono-1,5-lactone + NADPH + H(+)</text>
        <dbReference type="Rhea" id="RHEA:22000"/>
        <dbReference type="ChEBI" id="CHEBI:15378"/>
        <dbReference type="ChEBI" id="CHEBI:15867"/>
        <dbReference type="ChEBI" id="CHEBI:53455"/>
        <dbReference type="ChEBI" id="CHEBI:57783"/>
        <dbReference type="ChEBI" id="CHEBI:58349"/>
        <dbReference type="EC" id="1.1.1.179"/>
    </reaction>
</comment>
<comment type="similarity">
    <text evidence="1">Belongs to the Gfo/Idh/MocA family.</text>
</comment>
<name>A0A8K0UV58_9AGAR</name>
<dbReference type="SUPFAM" id="SSF55347">
    <property type="entry name" value="Glyceraldehyde-3-phosphate dehydrogenase-like, C-terminal domain"/>
    <property type="match status" value="1"/>
</dbReference>